<dbReference type="Proteomes" id="UP001302806">
    <property type="component" value="Chromosome"/>
</dbReference>
<keyword evidence="1" id="KW-0812">Transmembrane</keyword>
<evidence type="ECO:0000313" key="3">
    <source>
        <dbReference type="EMBL" id="WNH12022.1"/>
    </source>
</evidence>
<dbReference type="RefSeq" id="WP_415862002.1">
    <property type="nucleotide sequence ID" value="NZ_CP134536.1"/>
</dbReference>
<keyword evidence="1" id="KW-0472">Membrane</keyword>
<accession>A0ABY9Y1P5</accession>
<dbReference type="EMBL" id="CP134537">
    <property type="protein sequence ID" value="WNH09947.1"/>
    <property type="molecule type" value="Genomic_DNA"/>
</dbReference>
<evidence type="ECO:0000313" key="2">
    <source>
        <dbReference type="EMBL" id="WNH09947.1"/>
    </source>
</evidence>
<keyword evidence="1" id="KW-1133">Transmembrane helix</keyword>
<dbReference type="InterPro" id="IPR016032">
    <property type="entry name" value="Sig_transdc_resp-reg_C-effctor"/>
</dbReference>
<evidence type="ECO:0000313" key="5">
    <source>
        <dbReference type="Proteomes" id="UP001303407"/>
    </source>
</evidence>
<evidence type="ECO:0000256" key="1">
    <source>
        <dbReference type="SAM" id="Phobius"/>
    </source>
</evidence>
<keyword evidence="5" id="KW-1185">Reference proteome</keyword>
<dbReference type="Proteomes" id="UP001303407">
    <property type="component" value="Chromosome"/>
</dbReference>
<gene>
    <name evidence="3" type="ORF">RHP49_14115</name>
    <name evidence="2" type="ORF">RHP51_04380</name>
</gene>
<reference evidence="4 5" key="1">
    <citation type="submission" date="2023-09" db="EMBL/GenBank/DDBJ databases">
        <title>Thalassobella suaedae gen. nov., sp. nov., a marine bacterium of the family Flavobacteriaceae isolated from a halophyte Suaeda japonica.</title>
        <authorList>
            <person name="Lee S.Y."/>
            <person name="Hwang C.Y."/>
        </authorList>
    </citation>
    <scope>NUCLEOTIDE SEQUENCE [LARGE SCALE GENOMIC DNA]</scope>
    <source>
        <strain evidence="3 5">HL-DH10</strain>
        <strain evidence="2 4">HL-DH14</strain>
    </source>
</reference>
<evidence type="ECO:0000313" key="4">
    <source>
        <dbReference type="Proteomes" id="UP001302806"/>
    </source>
</evidence>
<dbReference type="SUPFAM" id="SSF46894">
    <property type="entry name" value="C-terminal effector domain of the bipartite response regulators"/>
    <property type="match status" value="1"/>
</dbReference>
<protein>
    <recommendedName>
        <fullName evidence="6">HTH luxR-type domain-containing protein</fullName>
    </recommendedName>
</protein>
<name>A0ABY9Y1P5_9FLAO</name>
<dbReference type="EMBL" id="CP134536">
    <property type="protein sequence ID" value="WNH12022.1"/>
    <property type="molecule type" value="Genomic_DNA"/>
</dbReference>
<proteinExistence type="predicted"/>
<evidence type="ECO:0008006" key="6">
    <source>
        <dbReference type="Google" id="ProtNLM"/>
    </source>
</evidence>
<feature type="transmembrane region" description="Helical" evidence="1">
    <location>
        <begin position="6"/>
        <end position="25"/>
    </location>
</feature>
<sequence length="522" mass="61169">MTKDVYSFKILFSYLFVIILHLSGFSQVNENYHRFVDSADVYIDISSKKALAFLDSIPEPLTKNIKGSLADYYSIKALINDDFKEYSELNQNFILALKYAEKENNCRVAGEACLELFCNMYFVNKDSTAYQYLERAKKHYESCDYEYGLIEVEQTYAYVEFMDANYEACNTLILENIDRYKKIDDKYFYLFATYMLTSNFLNLNDYKNANKYFNDFKALKNDESFTQYNYLSFEVALNLCKADVYFKDKQIDSTFFYLNKSSKLFDYMGGKKIGNYYKMFSDAYKFSGDMNASKAYIDSLSMYEKKIYKNTLKASLVINDTLSKVELELKKASEKKFLNGVLVVVLIFILIFIGFLYLLFYRKNKFKLSGYSNQESDLSYLKSNNEKLTVKVQGLEEYIVNLKKEVKTIAAINDPLSLRQSIKDFYKKLHLNSSTLLDKTESHLELVNDLNVGFFKKIHELYPQLNNSEVIICYYLFIGFKNKEIAVFLNTTVRAIESKRYRITKKINLDNTTLSEHLETTF</sequence>
<feature type="transmembrane region" description="Helical" evidence="1">
    <location>
        <begin position="337"/>
        <end position="360"/>
    </location>
</feature>
<organism evidence="3 5">
    <name type="scientific">Thalassobellus suaedae</name>
    <dbReference type="NCBI Taxonomy" id="3074124"/>
    <lineage>
        <taxon>Bacteria</taxon>
        <taxon>Pseudomonadati</taxon>
        <taxon>Bacteroidota</taxon>
        <taxon>Flavobacteriia</taxon>
        <taxon>Flavobacteriales</taxon>
        <taxon>Flavobacteriaceae</taxon>
        <taxon>Thalassobellus</taxon>
    </lineage>
</organism>